<comment type="caution">
    <text evidence="2">The sequence shown here is derived from an EMBL/GenBank/DDBJ whole genome shotgun (WGS) entry which is preliminary data.</text>
</comment>
<dbReference type="VEuPathDB" id="PiroplasmaDB:BEWA_036890"/>
<gene>
    <name evidence="2" type="ORF">BEWA_036890</name>
</gene>
<reference evidence="2 3" key="1">
    <citation type="journal article" date="2012" name="BMC Genomics">
        <title>Comparative genomic analysis and phylogenetic position of Theileria equi.</title>
        <authorList>
            <person name="Kappmeyer L.S."/>
            <person name="Thiagarajan M."/>
            <person name="Herndon D.R."/>
            <person name="Ramsay J.D."/>
            <person name="Caler E."/>
            <person name="Djikeng A."/>
            <person name="Gillespie J.J."/>
            <person name="Lau A.O."/>
            <person name="Roalson E.H."/>
            <person name="Silva J.C."/>
            <person name="Silva M.G."/>
            <person name="Suarez C.E."/>
            <person name="Ueti M.W."/>
            <person name="Nene V.M."/>
            <person name="Mealey R.H."/>
            <person name="Knowles D.P."/>
            <person name="Brayton K.A."/>
        </authorList>
    </citation>
    <scope>NUCLEOTIDE SEQUENCE [LARGE SCALE GENOMIC DNA]</scope>
    <source>
        <strain evidence="2 3">WA</strain>
    </source>
</reference>
<evidence type="ECO:0000313" key="3">
    <source>
        <dbReference type="Proteomes" id="UP000031512"/>
    </source>
</evidence>
<dbReference type="Proteomes" id="UP000031512">
    <property type="component" value="Unassembled WGS sequence"/>
</dbReference>
<name>L1LEP6_THEEQ</name>
<keyword evidence="1" id="KW-0472">Membrane</keyword>
<sequence length="182" mass="21173">MTFLSVKLALELWTKDALQEELVEGMQDLINEHANDLAKDIGNLSSIHLGHLIGMLFILQVLFMHVVFIDVFSLVISNKSLEFELIRALLEKINERYNDLDIKSKATLFFSLSHLDLELINELSEANSLLEKLIYYFEKQIKYMELNEALVVLEGLKRLSYKRRIIDDITNVHLIPKFPIIR</sequence>
<dbReference type="KEGG" id="beq:BEWA_036890"/>
<evidence type="ECO:0000256" key="1">
    <source>
        <dbReference type="SAM" id="Phobius"/>
    </source>
</evidence>
<dbReference type="RefSeq" id="XP_004833105.1">
    <property type="nucleotide sequence ID" value="XM_004833048.1"/>
</dbReference>
<evidence type="ECO:0000313" key="2">
    <source>
        <dbReference type="EMBL" id="EKX73653.1"/>
    </source>
</evidence>
<feature type="transmembrane region" description="Helical" evidence="1">
    <location>
        <begin position="52"/>
        <end position="77"/>
    </location>
</feature>
<keyword evidence="1" id="KW-0812">Transmembrane</keyword>
<dbReference type="EMBL" id="ACOU01000002">
    <property type="protein sequence ID" value="EKX73653.1"/>
    <property type="molecule type" value="Genomic_DNA"/>
</dbReference>
<keyword evidence="1" id="KW-1133">Transmembrane helix</keyword>
<protein>
    <submittedName>
        <fullName evidence="2">Uncharacterized protein</fullName>
    </submittedName>
</protein>
<accession>L1LEP6</accession>
<keyword evidence="3" id="KW-1185">Reference proteome</keyword>
<organism evidence="2 3">
    <name type="scientific">Theileria equi strain WA</name>
    <dbReference type="NCBI Taxonomy" id="1537102"/>
    <lineage>
        <taxon>Eukaryota</taxon>
        <taxon>Sar</taxon>
        <taxon>Alveolata</taxon>
        <taxon>Apicomplexa</taxon>
        <taxon>Aconoidasida</taxon>
        <taxon>Piroplasmida</taxon>
        <taxon>Theileriidae</taxon>
        <taxon>Theileria</taxon>
    </lineage>
</organism>
<dbReference type="GeneID" id="15806576"/>
<dbReference type="AlphaFoldDB" id="L1LEP6"/>
<proteinExistence type="predicted"/>